<dbReference type="Pfam" id="PF00056">
    <property type="entry name" value="Ldh_1_N"/>
    <property type="match status" value="1"/>
</dbReference>
<evidence type="ECO:0000256" key="1">
    <source>
        <dbReference type="ARBA" id="ARBA00023002"/>
    </source>
</evidence>
<evidence type="ECO:0000313" key="4">
    <source>
        <dbReference type="EMBL" id="CBY22258.1"/>
    </source>
</evidence>
<dbReference type="InterPro" id="IPR036291">
    <property type="entry name" value="NAD(P)-bd_dom_sf"/>
</dbReference>
<dbReference type="InParanoid" id="E4WY14"/>
<organism evidence="4">
    <name type="scientific">Oikopleura dioica</name>
    <name type="common">Tunicate</name>
    <dbReference type="NCBI Taxonomy" id="34765"/>
    <lineage>
        <taxon>Eukaryota</taxon>
        <taxon>Metazoa</taxon>
        <taxon>Chordata</taxon>
        <taxon>Tunicata</taxon>
        <taxon>Appendicularia</taxon>
        <taxon>Copelata</taxon>
        <taxon>Oikopleuridae</taxon>
        <taxon>Oikopleura</taxon>
    </lineage>
</organism>
<dbReference type="PRINTS" id="PR00086">
    <property type="entry name" value="LLDHDRGNASE"/>
</dbReference>
<dbReference type="Gene3D" id="3.40.50.720">
    <property type="entry name" value="NAD(P)-binding Rossmann-like Domain"/>
    <property type="match status" value="1"/>
</dbReference>
<dbReference type="FunCoup" id="E4WY14">
    <property type="interactions" value="34"/>
</dbReference>
<dbReference type="Proteomes" id="UP000001307">
    <property type="component" value="Unassembled WGS sequence"/>
</dbReference>
<dbReference type="GO" id="GO:0004459">
    <property type="term" value="F:L-lactate dehydrogenase (NAD+) activity"/>
    <property type="evidence" value="ECO:0007669"/>
    <property type="project" value="TreeGrafter"/>
</dbReference>
<dbReference type="SUPFAM" id="SSF56327">
    <property type="entry name" value="LDH C-terminal domain-like"/>
    <property type="match status" value="1"/>
</dbReference>
<name>E4WY14_OIKDI</name>
<feature type="domain" description="Lactate/malate dehydrogenase N-terminal" evidence="3">
    <location>
        <begin position="4"/>
        <end position="134"/>
    </location>
</feature>
<proteinExistence type="predicted"/>
<accession>E4WY14</accession>
<protein>
    <recommendedName>
        <fullName evidence="3">Lactate/malate dehydrogenase N-terminal domain-containing protein</fullName>
    </recommendedName>
</protein>
<dbReference type="PANTHER" id="PTHR43128:SF16">
    <property type="entry name" value="L-LACTATE DEHYDROGENASE"/>
    <property type="match status" value="1"/>
</dbReference>
<dbReference type="OrthoDB" id="5405561at2759"/>
<evidence type="ECO:0000313" key="5">
    <source>
        <dbReference type="Proteomes" id="UP000001307"/>
    </source>
</evidence>
<dbReference type="InterPro" id="IPR001236">
    <property type="entry name" value="Lactate/malate_DH_N"/>
</dbReference>
<evidence type="ECO:0000256" key="2">
    <source>
        <dbReference type="ARBA" id="ARBA00023027"/>
    </source>
</evidence>
<dbReference type="AlphaFoldDB" id="E4WY14"/>
<keyword evidence="2" id="KW-0520">NAD</keyword>
<dbReference type="InterPro" id="IPR015955">
    <property type="entry name" value="Lactate_DH/Glyco_Ohase_4_C"/>
</dbReference>
<dbReference type="EMBL" id="FN653018">
    <property type="protein sequence ID" value="CBY22258.1"/>
    <property type="molecule type" value="Genomic_DNA"/>
</dbReference>
<gene>
    <name evidence="4" type="ORF">GSOID_T00011812001</name>
</gene>
<dbReference type="GO" id="GO:0006089">
    <property type="term" value="P:lactate metabolic process"/>
    <property type="evidence" value="ECO:0007669"/>
    <property type="project" value="TreeGrafter"/>
</dbReference>
<dbReference type="SUPFAM" id="SSF51735">
    <property type="entry name" value="NAD(P)-binding Rossmann-fold domains"/>
    <property type="match status" value="1"/>
</dbReference>
<reference evidence="4" key="1">
    <citation type="journal article" date="2010" name="Science">
        <title>Plasticity of animal genome architecture unmasked by rapid evolution of a pelagic tunicate.</title>
        <authorList>
            <person name="Denoeud F."/>
            <person name="Henriet S."/>
            <person name="Mungpakdee S."/>
            <person name="Aury J.M."/>
            <person name="Da Silva C."/>
            <person name="Brinkmann H."/>
            <person name="Mikhaleva J."/>
            <person name="Olsen L.C."/>
            <person name="Jubin C."/>
            <person name="Canestro C."/>
            <person name="Bouquet J.M."/>
            <person name="Danks G."/>
            <person name="Poulain J."/>
            <person name="Campsteijn C."/>
            <person name="Adamski M."/>
            <person name="Cross I."/>
            <person name="Yadetie F."/>
            <person name="Muffato M."/>
            <person name="Louis A."/>
            <person name="Butcher S."/>
            <person name="Tsagkogeorga G."/>
            <person name="Konrad A."/>
            <person name="Singh S."/>
            <person name="Jensen M.F."/>
            <person name="Cong E.H."/>
            <person name="Eikeseth-Otteraa H."/>
            <person name="Noel B."/>
            <person name="Anthouard V."/>
            <person name="Porcel B.M."/>
            <person name="Kachouri-Lafond R."/>
            <person name="Nishino A."/>
            <person name="Ugolini M."/>
            <person name="Chourrout P."/>
            <person name="Nishida H."/>
            <person name="Aasland R."/>
            <person name="Huzurbazar S."/>
            <person name="Westhof E."/>
            <person name="Delsuc F."/>
            <person name="Lehrach H."/>
            <person name="Reinhardt R."/>
            <person name="Weissenbach J."/>
            <person name="Roy S.W."/>
            <person name="Artiguenave F."/>
            <person name="Postlethwait J.H."/>
            <person name="Manak J.R."/>
            <person name="Thompson E.M."/>
            <person name="Jaillon O."/>
            <person name="Du Pasquier L."/>
            <person name="Boudinot P."/>
            <person name="Liberles D.A."/>
            <person name="Volff J.N."/>
            <person name="Philippe H."/>
            <person name="Lenhard B."/>
            <person name="Roest Crollius H."/>
            <person name="Wincker P."/>
            <person name="Chourrout D."/>
        </authorList>
    </citation>
    <scope>NUCLEOTIDE SEQUENCE [LARGE SCALE GENOMIC DNA]</scope>
</reference>
<keyword evidence="1" id="KW-0560">Oxidoreductase</keyword>
<evidence type="ECO:0000259" key="3">
    <source>
        <dbReference type="Pfam" id="PF00056"/>
    </source>
</evidence>
<keyword evidence="5" id="KW-1185">Reference proteome</keyword>
<sequence length="310" mass="33376">MKKKIVIFHAGQAGLAAAQSIIEKDLASEIVLIDPNDGLLQSKVADLKAVSDILGRFMDIKGSIEFANIDDADFFLLTCPGGSTVDTDEAVAEALPFLRQMATEIGFRAASSTIVVACEPVDLVTYSLSKLTKASIKVIGTGTMIESAHFLRMLKAVDTTLPEAMVIGNKNSTIIPLWTSLKAIPAIEYTKIDAHKRQKFKEMLKTGYSPARIPAPAVGIAGAEIIQALCSEFPKRLTLSIMCNGQFDICEQEVVLGLPVSVSIAGTVIDETVVIGELEKQKLLELATESQGIQRRLKLREGLTGYLGLL</sequence>
<dbReference type="Gene3D" id="3.90.110.10">
    <property type="entry name" value="Lactate dehydrogenase/glycoside hydrolase, family 4, C-terminal"/>
    <property type="match status" value="1"/>
</dbReference>
<dbReference type="InterPro" id="IPR001557">
    <property type="entry name" value="L-lactate/malate_DH"/>
</dbReference>
<dbReference type="PANTHER" id="PTHR43128">
    <property type="entry name" value="L-2-HYDROXYCARBOXYLATE DEHYDROGENASE (NAD(P)(+))"/>
    <property type="match status" value="1"/>
</dbReference>